<proteinExistence type="predicted"/>
<dbReference type="Gene3D" id="2.130.10.130">
    <property type="entry name" value="Integrin alpha, N-terminal"/>
    <property type="match status" value="3"/>
</dbReference>
<feature type="signal peptide" evidence="4">
    <location>
        <begin position="1"/>
        <end position="20"/>
    </location>
</feature>
<evidence type="ECO:0000256" key="1">
    <source>
        <dbReference type="ARBA" id="ARBA00022729"/>
    </source>
</evidence>
<sequence>MNTRSLAVILLTGIATLQCAKNENANTDKGNGNAASSGFSVSATVSGLTGTGLVLTLNSATDIAVSANGTVSVAGSLAGGATYAVAVKTQPVNPDQICAVANASGTITGGNVTNIAITCEVTGWQQEAYVKASNANGSDSFGSAVAIEGDLMVVGAYAEDSDSNTILQGSTASSSNAGNTNGAAYVFRRTGNIWIQEAYLKPSNMDERDKFGWAVAISNGRIAVAAPDEDANQTTITHGSTASSNNTQANAGAVYIFEKNGTNWEQKAYIKAPNAAAGHEFGYALAMSGDTLVVGAKGESSAQTTITNGPTASTDTSTANSGAVYVYRRTSGTWAQEAYIKAGNSEYLDLFGYSASISGDAIVVGAYNEDSGQSTITNGSGTSSDNSITNSGAVYVYRRSGVNWSQEAYIKAPNPDAEDLFGYMVAISGDTILVGAGGDDSGQTTITNGTTASTDNSVIEAGAAYIYRRTAGIWSQEAYLKASNAESNDGFGYTIALQGNVAVVSCAYDDSSQTTVTNGSTASSDNSVNDTGAAFIFRRNGTTWSQEAYLKPPVAQANKWFGEAGLSISGDTVAVYAYGDSSNQNTITNGPTASSDTSMSGAGAVHVFRLK</sequence>
<organism evidence="5 6">
    <name type="scientific">Turneriella parva (strain ATCC BAA-1111 / DSM 21527 / NCTC 11395 / H)</name>
    <name type="common">Leptospira parva</name>
    <dbReference type="NCBI Taxonomy" id="869212"/>
    <lineage>
        <taxon>Bacteria</taxon>
        <taxon>Pseudomonadati</taxon>
        <taxon>Spirochaetota</taxon>
        <taxon>Spirochaetia</taxon>
        <taxon>Leptospirales</taxon>
        <taxon>Leptospiraceae</taxon>
        <taxon>Turneriella</taxon>
    </lineage>
</organism>
<dbReference type="InterPro" id="IPR013517">
    <property type="entry name" value="FG-GAP"/>
</dbReference>
<dbReference type="KEGG" id="tpx:Turpa_1025"/>
<dbReference type="RefSeq" id="WP_014802192.1">
    <property type="nucleotide sequence ID" value="NC_018020.1"/>
</dbReference>
<dbReference type="OrthoDB" id="9782766at2"/>
<gene>
    <name evidence="5" type="ordered locus">Turpa_1025</name>
</gene>
<dbReference type="Proteomes" id="UP000006048">
    <property type="component" value="Chromosome"/>
</dbReference>
<dbReference type="HOGENOM" id="CLU_487393_0_0_12"/>
<dbReference type="AlphaFoldDB" id="I4B317"/>
<keyword evidence="3" id="KW-0325">Glycoprotein</keyword>
<keyword evidence="2" id="KW-0677">Repeat</keyword>
<keyword evidence="6" id="KW-1185">Reference proteome</keyword>
<dbReference type="InterPro" id="IPR013519">
    <property type="entry name" value="Int_alpha_beta-p"/>
</dbReference>
<dbReference type="Pfam" id="PF14312">
    <property type="entry name" value="FG-GAP_2"/>
    <property type="match status" value="6"/>
</dbReference>
<reference evidence="5 6" key="1">
    <citation type="submission" date="2012-06" db="EMBL/GenBank/DDBJ databases">
        <title>The complete chromosome of genome of Turneriella parva DSM 21527.</title>
        <authorList>
            <consortium name="US DOE Joint Genome Institute (JGI-PGF)"/>
            <person name="Lucas S."/>
            <person name="Han J."/>
            <person name="Lapidus A."/>
            <person name="Bruce D."/>
            <person name="Goodwin L."/>
            <person name="Pitluck S."/>
            <person name="Peters L."/>
            <person name="Kyrpides N."/>
            <person name="Mavromatis K."/>
            <person name="Ivanova N."/>
            <person name="Mikhailova N."/>
            <person name="Chertkov O."/>
            <person name="Detter J.C."/>
            <person name="Tapia R."/>
            <person name="Han C."/>
            <person name="Land M."/>
            <person name="Hauser L."/>
            <person name="Markowitz V."/>
            <person name="Cheng J.-F."/>
            <person name="Hugenholtz P."/>
            <person name="Woyke T."/>
            <person name="Wu D."/>
            <person name="Gronow S."/>
            <person name="Wellnitz S."/>
            <person name="Brambilla E."/>
            <person name="Klenk H.-P."/>
            <person name="Eisen J.A."/>
        </authorList>
    </citation>
    <scope>NUCLEOTIDE SEQUENCE [LARGE SCALE GENOMIC DNA]</scope>
    <source>
        <strain evidence="6">ATCC BAA-1111 / DSM 21527 / NCTC 11395 / H</strain>
    </source>
</reference>
<dbReference type="InterPro" id="IPR028994">
    <property type="entry name" value="Integrin_alpha_N"/>
</dbReference>
<keyword evidence="1 4" id="KW-0732">Signal</keyword>
<accession>I4B317</accession>
<dbReference type="EMBL" id="CP002959">
    <property type="protein sequence ID" value="AFM11674.1"/>
    <property type="molecule type" value="Genomic_DNA"/>
</dbReference>
<dbReference type="STRING" id="869212.Turpa_1025"/>
<evidence type="ECO:0000256" key="3">
    <source>
        <dbReference type="ARBA" id="ARBA00023180"/>
    </source>
</evidence>
<evidence type="ECO:0000256" key="2">
    <source>
        <dbReference type="ARBA" id="ARBA00022737"/>
    </source>
</evidence>
<name>I4B317_TURPD</name>
<evidence type="ECO:0000313" key="5">
    <source>
        <dbReference type="EMBL" id="AFM11674.1"/>
    </source>
</evidence>
<dbReference type="PATRIC" id="fig|869212.3.peg.1003"/>
<dbReference type="PANTHER" id="PTHR36220:SF1">
    <property type="entry name" value="GAMMA TUBULIN COMPLEX COMPONENT C-TERMINAL DOMAIN-CONTAINING PROTEIN"/>
    <property type="match status" value="1"/>
</dbReference>
<dbReference type="SMART" id="SM00191">
    <property type="entry name" value="Int_alpha"/>
    <property type="match status" value="5"/>
</dbReference>
<evidence type="ECO:0008006" key="7">
    <source>
        <dbReference type="Google" id="ProtNLM"/>
    </source>
</evidence>
<feature type="chain" id="PRO_5003686381" description="Integrin alpha beta-propellor repeat protein" evidence="4">
    <location>
        <begin position="21"/>
        <end position="611"/>
    </location>
</feature>
<protein>
    <recommendedName>
        <fullName evidence="7">Integrin alpha beta-propellor repeat protein</fullName>
    </recommendedName>
</protein>
<dbReference type="SUPFAM" id="SSF69318">
    <property type="entry name" value="Integrin alpha N-terminal domain"/>
    <property type="match status" value="1"/>
</dbReference>
<evidence type="ECO:0000313" key="6">
    <source>
        <dbReference type="Proteomes" id="UP000006048"/>
    </source>
</evidence>
<evidence type="ECO:0000256" key="4">
    <source>
        <dbReference type="SAM" id="SignalP"/>
    </source>
</evidence>
<dbReference type="PANTHER" id="PTHR36220">
    <property type="entry name" value="UNNAMED PRODUCT"/>
    <property type="match status" value="1"/>
</dbReference>